<evidence type="ECO:0000256" key="5">
    <source>
        <dbReference type="ARBA" id="ARBA00023136"/>
    </source>
</evidence>
<feature type="transmembrane region" description="Helical" evidence="6">
    <location>
        <begin position="274"/>
        <end position="303"/>
    </location>
</feature>
<organism evidence="7 8">
    <name type="scientific">Sporolactobacillus shoreae</name>
    <dbReference type="NCBI Taxonomy" id="1465501"/>
    <lineage>
        <taxon>Bacteria</taxon>
        <taxon>Bacillati</taxon>
        <taxon>Bacillota</taxon>
        <taxon>Bacilli</taxon>
        <taxon>Bacillales</taxon>
        <taxon>Sporolactobacillaceae</taxon>
        <taxon>Sporolactobacillus</taxon>
    </lineage>
</organism>
<keyword evidence="2" id="KW-0813">Transport</keyword>
<protein>
    <submittedName>
        <fullName evidence="7">Divalent metal cation transporter</fullName>
    </submittedName>
</protein>
<dbReference type="GO" id="GO:0034755">
    <property type="term" value="P:iron ion transmembrane transport"/>
    <property type="evidence" value="ECO:0007669"/>
    <property type="project" value="TreeGrafter"/>
</dbReference>
<keyword evidence="4 6" id="KW-1133">Transmembrane helix</keyword>
<feature type="transmembrane region" description="Helical" evidence="6">
    <location>
        <begin position="190"/>
        <end position="210"/>
    </location>
</feature>
<feature type="transmembrane region" description="Helical" evidence="6">
    <location>
        <begin position="90"/>
        <end position="113"/>
    </location>
</feature>
<dbReference type="PANTHER" id="PTHR11706">
    <property type="entry name" value="SOLUTE CARRIER PROTEIN FAMILY 11 MEMBER"/>
    <property type="match status" value="1"/>
</dbReference>
<dbReference type="OrthoDB" id="141480at2"/>
<dbReference type="Pfam" id="PF01566">
    <property type="entry name" value="Nramp"/>
    <property type="match status" value="1"/>
</dbReference>
<feature type="transmembrane region" description="Helical" evidence="6">
    <location>
        <begin position="151"/>
        <end position="170"/>
    </location>
</feature>
<proteinExistence type="predicted"/>
<accession>A0A4Z0GQF4</accession>
<feature type="transmembrane region" description="Helical" evidence="6">
    <location>
        <begin position="119"/>
        <end position="139"/>
    </location>
</feature>
<evidence type="ECO:0000256" key="2">
    <source>
        <dbReference type="ARBA" id="ARBA00022448"/>
    </source>
</evidence>
<keyword evidence="3 6" id="KW-0812">Transmembrane</keyword>
<dbReference type="Proteomes" id="UP000298347">
    <property type="component" value="Unassembled WGS sequence"/>
</dbReference>
<dbReference type="GO" id="GO:0005886">
    <property type="term" value="C:plasma membrane"/>
    <property type="evidence" value="ECO:0007669"/>
    <property type="project" value="TreeGrafter"/>
</dbReference>
<gene>
    <name evidence="7" type="ORF">E4665_07505</name>
</gene>
<dbReference type="AlphaFoldDB" id="A0A4Z0GQF4"/>
<dbReference type="NCBIfam" id="NF037982">
    <property type="entry name" value="Nramp_1"/>
    <property type="match status" value="1"/>
</dbReference>
<sequence>MMQHSKRKTLNIFLLFSILGPGLISANAGNDAGGIFTYASVGASFGYRMIWGLIFITVSLAVVQEMNARMAIVTGKGLASLIRENFGVKLTFIAMLVLVIANFGVSIADFAGIAVSLELFGISKYISVPVFAIAIGLLVSKGSYRHVENVFLIFTFVFFSYIITCFLVRPDWGTVFHQSVIPTLDMNRDFLLTFIGMIGTTITPYMQFYLQSSIVDKRMKLSELGNAQTDACFGAVWGNAIAFFIIVCTAATLYKEKVSVTSAHQAAMALTPLAGHFASILFGAGLLGASVLACAVIPLSTSYAVCEAFGFESGVNTKARDASIFYGIYTLMIILGAAVVLIPGLSLVSLTLFTQQLAGMLCPVILIFMTLLVNNKRIMGKYVNNGLQNVLSIATVVFILAMTILLFIVLPFFYK</sequence>
<feature type="transmembrane region" description="Helical" evidence="6">
    <location>
        <begin position="324"/>
        <end position="345"/>
    </location>
</feature>
<dbReference type="PANTHER" id="PTHR11706:SF33">
    <property type="entry name" value="NATURAL RESISTANCE-ASSOCIATED MACROPHAGE PROTEIN 2"/>
    <property type="match status" value="1"/>
</dbReference>
<feature type="transmembrane region" description="Helical" evidence="6">
    <location>
        <begin position="44"/>
        <end position="63"/>
    </location>
</feature>
<dbReference type="InterPro" id="IPR001046">
    <property type="entry name" value="NRAMP_fam"/>
</dbReference>
<dbReference type="GO" id="GO:0005384">
    <property type="term" value="F:manganese ion transmembrane transporter activity"/>
    <property type="evidence" value="ECO:0007669"/>
    <property type="project" value="TreeGrafter"/>
</dbReference>
<comment type="subcellular location">
    <subcellularLocation>
        <location evidence="1">Membrane</location>
        <topology evidence="1">Multi-pass membrane protein</topology>
    </subcellularLocation>
</comment>
<keyword evidence="5 6" id="KW-0472">Membrane</keyword>
<keyword evidence="8" id="KW-1185">Reference proteome</keyword>
<evidence type="ECO:0000256" key="4">
    <source>
        <dbReference type="ARBA" id="ARBA00022989"/>
    </source>
</evidence>
<evidence type="ECO:0000313" key="7">
    <source>
        <dbReference type="EMBL" id="TGA98694.1"/>
    </source>
</evidence>
<reference evidence="7 8" key="1">
    <citation type="journal article" date="2015" name="Int. J. Syst. Evol. Microbiol.">
        <title>Sporolactobacillus shoreae sp. nov. and Sporolactobacillus spathodeae sp. nov., two spore-forming lactic acid bacteria isolated from tree barks in Thailand.</title>
        <authorList>
            <person name="Thamacharoensuk T."/>
            <person name="Kitahara M."/>
            <person name="Ohkuma M."/>
            <person name="Thongchul N."/>
            <person name="Tanasupawat S."/>
        </authorList>
    </citation>
    <scope>NUCLEOTIDE SEQUENCE [LARGE SCALE GENOMIC DNA]</scope>
    <source>
        <strain evidence="7 8">BK92</strain>
    </source>
</reference>
<feature type="transmembrane region" description="Helical" evidence="6">
    <location>
        <begin position="357"/>
        <end position="374"/>
    </location>
</feature>
<evidence type="ECO:0000256" key="3">
    <source>
        <dbReference type="ARBA" id="ARBA00022692"/>
    </source>
</evidence>
<name>A0A4Z0GQF4_9BACL</name>
<feature type="transmembrane region" description="Helical" evidence="6">
    <location>
        <begin position="231"/>
        <end position="254"/>
    </location>
</feature>
<comment type="caution">
    <text evidence="7">The sequence shown here is derived from an EMBL/GenBank/DDBJ whole genome shotgun (WGS) entry which is preliminary data.</text>
</comment>
<dbReference type="GO" id="GO:0015086">
    <property type="term" value="F:cadmium ion transmembrane transporter activity"/>
    <property type="evidence" value="ECO:0007669"/>
    <property type="project" value="TreeGrafter"/>
</dbReference>
<evidence type="ECO:0000256" key="6">
    <source>
        <dbReference type="SAM" id="Phobius"/>
    </source>
</evidence>
<dbReference type="EMBL" id="SRJD01000006">
    <property type="protein sequence ID" value="TGA98694.1"/>
    <property type="molecule type" value="Genomic_DNA"/>
</dbReference>
<evidence type="ECO:0000256" key="1">
    <source>
        <dbReference type="ARBA" id="ARBA00004141"/>
    </source>
</evidence>
<evidence type="ECO:0000313" key="8">
    <source>
        <dbReference type="Proteomes" id="UP000298347"/>
    </source>
</evidence>
<feature type="transmembrane region" description="Helical" evidence="6">
    <location>
        <begin position="386"/>
        <end position="414"/>
    </location>
</feature>